<accession>A0A9R1UJ51</accession>
<sequence length="139" mass="15538">MELGFYIPSSRLHSQYAAAEEALTSPSKSRSSKGFKDTESKVLSLGEHKIHQLLLFAKMQNEEGQNMDLYIPRKCSATNRLITSKDHASVQINVGHLDESGRYTGQFSTFALCGFVRAQGDADSALDRLWQKKKVEAKQ</sequence>
<dbReference type="GO" id="GO:0000461">
    <property type="term" value="P:endonucleolytic cleavage to generate mature 3'-end of SSU-rRNA from (SSU-rRNA, 5.8S rRNA, LSU-rRNA)"/>
    <property type="evidence" value="ECO:0000318"/>
    <property type="project" value="GO_Central"/>
</dbReference>
<evidence type="ECO:0000313" key="4">
    <source>
        <dbReference type="EMBL" id="KAJ0188068.1"/>
    </source>
</evidence>
<dbReference type="GO" id="GO:0000447">
    <property type="term" value="P:endonucleolytic cleavage in ITS1 to separate SSU-rRNA from 5.8S rRNA and LSU-rRNA from tricistronic rRNA transcript (SSU-rRNA, 5.8S rRNA, LSU-rRNA)"/>
    <property type="evidence" value="ECO:0000318"/>
    <property type="project" value="GO_Central"/>
</dbReference>
<dbReference type="Pfam" id="PF01249">
    <property type="entry name" value="Ribosomal_S21e"/>
    <property type="match status" value="1"/>
</dbReference>
<protein>
    <recommendedName>
        <fullName evidence="6">40S ribosomal protein S21</fullName>
    </recommendedName>
</protein>
<comment type="caution">
    <text evidence="4">The sequence shown here is derived from an EMBL/GenBank/DDBJ whole genome shotgun (WGS) entry which is preliminary data.</text>
</comment>
<dbReference type="PANTHER" id="PTHR10442">
    <property type="entry name" value="40S RIBOSOMAL PROTEIN S21"/>
    <property type="match status" value="1"/>
</dbReference>
<proteinExistence type="inferred from homology"/>
<reference evidence="4 5" key="1">
    <citation type="journal article" date="2017" name="Nat. Commun.">
        <title>Genome assembly with in vitro proximity ligation data and whole-genome triplication in lettuce.</title>
        <authorList>
            <person name="Reyes-Chin-Wo S."/>
            <person name="Wang Z."/>
            <person name="Yang X."/>
            <person name="Kozik A."/>
            <person name="Arikit S."/>
            <person name="Song C."/>
            <person name="Xia L."/>
            <person name="Froenicke L."/>
            <person name="Lavelle D.O."/>
            <person name="Truco M.J."/>
            <person name="Xia R."/>
            <person name="Zhu S."/>
            <person name="Xu C."/>
            <person name="Xu H."/>
            <person name="Xu X."/>
            <person name="Cox K."/>
            <person name="Korf I."/>
            <person name="Meyers B.C."/>
            <person name="Michelmore R.W."/>
        </authorList>
    </citation>
    <scope>NUCLEOTIDE SEQUENCE [LARGE SCALE GENOMIC DNA]</scope>
    <source>
        <strain evidence="5">cv. Salinas</strain>
        <tissue evidence="4">Seedlings</tissue>
    </source>
</reference>
<comment type="similarity">
    <text evidence="1">Belongs to the eukaryotic ribosomal protein eS21 family.</text>
</comment>
<dbReference type="GO" id="GO:0005634">
    <property type="term" value="C:nucleus"/>
    <property type="evidence" value="ECO:0007669"/>
    <property type="project" value="UniProtKB-ARBA"/>
</dbReference>
<dbReference type="InterPro" id="IPR038579">
    <property type="entry name" value="Ribosomal_eS21_sf"/>
</dbReference>
<evidence type="ECO:0008006" key="6">
    <source>
        <dbReference type="Google" id="ProtNLM"/>
    </source>
</evidence>
<evidence type="ECO:0000313" key="5">
    <source>
        <dbReference type="Proteomes" id="UP000235145"/>
    </source>
</evidence>
<dbReference type="InterPro" id="IPR001931">
    <property type="entry name" value="Ribosomal_eS21"/>
</dbReference>
<dbReference type="GO" id="GO:0003735">
    <property type="term" value="F:structural constituent of ribosome"/>
    <property type="evidence" value="ECO:0000318"/>
    <property type="project" value="GO_Central"/>
</dbReference>
<keyword evidence="5" id="KW-1185">Reference proteome</keyword>
<dbReference type="InterPro" id="IPR018279">
    <property type="entry name" value="Ribosomal_eS21_CS"/>
</dbReference>
<evidence type="ECO:0000256" key="1">
    <source>
        <dbReference type="ARBA" id="ARBA00010228"/>
    </source>
</evidence>
<keyword evidence="2" id="KW-0689">Ribosomal protein</keyword>
<dbReference type="Proteomes" id="UP000235145">
    <property type="component" value="Unassembled WGS sequence"/>
</dbReference>
<dbReference type="GO" id="GO:0006412">
    <property type="term" value="P:translation"/>
    <property type="evidence" value="ECO:0007669"/>
    <property type="project" value="InterPro"/>
</dbReference>
<evidence type="ECO:0000256" key="2">
    <source>
        <dbReference type="ARBA" id="ARBA00022980"/>
    </source>
</evidence>
<dbReference type="Gene3D" id="3.30.1230.20">
    <property type="match status" value="1"/>
</dbReference>
<evidence type="ECO:0000256" key="3">
    <source>
        <dbReference type="ARBA" id="ARBA00023274"/>
    </source>
</evidence>
<dbReference type="PROSITE" id="PS00996">
    <property type="entry name" value="RIBOSOMAL_S21E"/>
    <property type="match status" value="1"/>
</dbReference>
<dbReference type="AlphaFoldDB" id="A0A9R1UJ51"/>
<organism evidence="4 5">
    <name type="scientific">Lactuca sativa</name>
    <name type="common">Garden lettuce</name>
    <dbReference type="NCBI Taxonomy" id="4236"/>
    <lineage>
        <taxon>Eukaryota</taxon>
        <taxon>Viridiplantae</taxon>
        <taxon>Streptophyta</taxon>
        <taxon>Embryophyta</taxon>
        <taxon>Tracheophyta</taxon>
        <taxon>Spermatophyta</taxon>
        <taxon>Magnoliopsida</taxon>
        <taxon>eudicotyledons</taxon>
        <taxon>Gunneridae</taxon>
        <taxon>Pentapetalae</taxon>
        <taxon>asterids</taxon>
        <taxon>campanulids</taxon>
        <taxon>Asterales</taxon>
        <taxon>Asteraceae</taxon>
        <taxon>Cichorioideae</taxon>
        <taxon>Cichorieae</taxon>
        <taxon>Lactucinae</taxon>
        <taxon>Lactuca</taxon>
    </lineage>
</organism>
<keyword evidence="3" id="KW-0687">Ribonucleoprotein</keyword>
<dbReference type="GO" id="GO:0022627">
    <property type="term" value="C:cytosolic small ribosomal subunit"/>
    <property type="evidence" value="ECO:0000318"/>
    <property type="project" value="GO_Central"/>
</dbReference>
<name>A0A9R1UJ51_LACSA</name>
<dbReference type="EMBL" id="NBSK02000009">
    <property type="protein sequence ID" value="KAJ0188068.1"/>
    <property type="molecule type" value="Genomic_DNA"/>
</dbReference>
<gene>
    <name evidence="4" type="ORF">LSAT_V11C900491110</name>
</gene>
<dbReference type="FunFam" id="3.30.1230.20:FF:000002">
    <property type="entry name" value="40S ribosomal protein S21"/>
    <property type="match status" value="1"/>
</dbReference>